<name>A0A317QKF6_9ACTN</name>
<evidence type="ECO:0000313" key="9">
    <source>
        <dbReference type="Proteomes" id="UP000246661"/>
    </source>
</evidence>
<evidence type="ECO:0000256" key="2">
    <source>
        <dbReference type="ARBA" id="ARBA00022559"/>
    </source>
</evidence>
<comment type="caution">
    <text evidence="8">The sequence shown here is derived from an EMBL/GenBank/DDBJ whole genome shotgun (WGS) entry which is preliminary data.</text>
</comment>
<accession>A0A317QKF6</accession>
<evidence type="ECO:0000256" key="5">
    <source>
        <dbReference type="ARBA" id="ARBA00023004"/>
    </source>
</evidence>
<protein>
    <submittedName>
        <fullName evidence="8">Dyp-type peroxidase family</fullName>
    </submittedName>
</protein>
<dbReference type="InterPro" id="IPR006314">
    <property type="entry name" value="Dyp_peroxidase"/>
</dbReference>
<evidence type="ECO:0000256" key="7">
    <source>
        <dbReference type="SAM" id="MobiDB-lite"/>
    </source>
</evidence>
<dbReference type="InterPro" id="IPR011008">
    <property type="entry name" value="Dimeric_a/b-barrel"/>
</dbReference>
<sequence>MARAALTGRRRTRDGDPAPAPGTRPAPAGARPAPVAPPPITGRSGSLDRADVQGLVGSGYGRLPEAVFLGLQVDDGAAGRALLADLLPELTSMAGARGSRALNVAVSHPGLARLGVRQEALAGFSLEFAGGMATPTRSAFLGDVGEQAPATWAWGGPDTPRVDVLLLLYARSAAELTAHAEDVRHRYPADGVREVLELPTTSLSPRDHLGFADGISQPEVAGLHGRGERGIALGEFLLGYPNAYGRRARGPLLPATDDPGRVLPPAPRTGRRDEVDLGRNGSYLVVRTLAVDVAAFWDHVDRWAERTGLPAEQVAAKMVGRWPDGTSLTVSADHPLGDEPVDNDFRYHRDGDAAGLRCPVAAHVRRANPRDSLDPRPGSAASVRVNDRHRLIRRGRQYGPPPVSRDTAPGTEPDGERGLHFLCLNADLGRQFEFVQHTWLDNPAFAGLQDSPDPIAGHHPPGGHGVFPIPADPVRHRLLDLPHAVRVRGGGYFFLPGIRALHHIASGPASPGPAPEPSG</sequence>
<dbReference type="PROSITE" id="PS51404">
    <property type="entry name" value="DYP_PEROXIDASE"/>
    <property type="match status" value="1"/>
</dbReference>
<comment type="cofactor">
    <cofactor evidence="1">
        <name>heme b</name>
        <dbReference type="ChEBI" id="CHEBI:60344"/>
    </cofactor>
</comment>
<dbReference type="PANTHER" id="PTHR30521:SF5">
    <property type="entry name" value="BLR4509 PROTEIN"/>
    <property type="match status" value="1"/>
</dbReference>
<dbReference type="GO" id="GO:0020037">
    <property type="term" value="F:heme binding"/>
    <property type="evidence" value="ECO:0007669"/>
    <property type="project" value="InterPro"/>
</dbReference>
<keyword evidence="4" id="KW-0560">Oxidoreductase</keyword>
<feature type="region of interest" description="Disordered" evidence="7">
    <location>
        <begin position="1"/>
        <end position="48"/>
    </location>
</feature>
<dbReference type="AlphaFoldDB" id="A0A317QKF6"/>
<evidence type="ECO:0000256" key="1">
    <source>
        <dbReference type="ARBA" id="ARBA00001970"/>
    </source>
</evidence>
<keyword evidence="9" id="KW-1185">Reference proteome</keyword>
<evidence type="ECO:0000313" key="8">
    <source>
        <dbReference type="EMBL" id="PWW24208.1"/>
    </source>
</evidence>
<feature type="region of interest" description="Disordered" evidence="7">
    <location>
        <begin position="251"/>
        <end position="274"/>
    </location>
</feature>
<proteinExistence type="inferred from homology"/>
<keyword evidence="3" id="KW-0479">Metal-binding</keyword>
<keyword evidence="2 8" id="KW-0575">Peroxidase</keyword>
<dbReference type="SUPFAM" id="SSF54909">
    <property type="entry name" value="Dimeric alpha+beta barrel"/>
    <property type="match status" value="1"/>
</dbReference>
<dbReference type="GO" id="GO:0004601">
    <property type="term" value="F:peroxidase activity"/>
    <property type="evidence" value="ECO:0007669"/>
    <property type="project" value="UniProtKB-KW"/>
</dbReference>
<gene>
    <name evidence="8" type="ORF">JD79_03386</name>
</gene>
<dbReference type="EMBL" id="QGTX01000001">
    <property type="protein sequence ID" value="PWW24208.1"/>
    <property type="molecule type" value="Genomic_DNA"/>
</dbReference>
<evidence type="ECO:0000256" key="4">
    <source>
        <dbReference type="ARBA" id="ARBA00023002"/>
    </source>
</evidence>
<evidence type="ECO:0000256" key="3">
    <source>
        <dbReference type="ARBA" id="ARBA00022723"/>
    </source>
</evidence>
<evidence type="ECO:0000256" key="6">
    <source>
        <dbReference type="ARBA" id="ARBA00025737"/>
    </source>
</evidence>
<dbReference type="GO" id="GO:0005829">
    <property type="term" value="C:cytosol"/>
    <property type="evidence" value="ECO:0007669"/>
    <property type="project" value="TreeGrafter"/>
</dbReference>
<dbReference type="PANTHER" id="PTHR30521">
    <property type="entry name" value="DEFERROCHELATASE/PEROXIDASE"/>
    <property type="match status" value="1"/>
</dbReference>
<feature type="region of interest" description="Disordered" evidence="7">
    <location>
        <begin position="367"/>
        <end position="414"/>
    </location>
</feature>
<comment type="similarity">
    <text evidence="6">Belongs to the DyP-type peroxidase family.</text>
</comment>
<reference evidence="9" key="1">
    <citation type="submission" date="2018-05" db="EMBL/GenBank/DDBJ databases">
        <authorList>
            <person name="Klenk H.-P."/>
            <person name="Huntemann M."/>
            <person name="Clum A."/>
            <person name="Pillay M."/>
            <person name="Palaniappan K."/>
            <person name="Varghese N."/>
            <person name="Mikhailova N."/>
            <person name="Stamatis D."/>
            <person name="Reddy T."/>
            <person name="Daum C."/>
            <person name="Shapiro N."/>
            <person name="Ivanova N."/>
            <person name="Kyrpides N."/>
            <person name="Woyke T."/>
        </authorList>
    </citation>
    <scope>NUCLEOTIDE SEQUENCE [LARGE SCALE GENOMIC DNA]</scope>
    <source>
        <strain evidence="9">DSM 45417</strain>
    </source>
</reference>
<organism evidence="8 9">
    <name type="scientific">Geodermatophilus normandii</name>
    <dbReference type="NCBI Taxonomy" id="1137989"/>
    <lineage>
        <taxon>Bacteria</taxon>
        <taxon>Bacillati</taxon>
        <taxon>Actinomycetota</taxon>
        <taxon>Actinomycetes</taxon>
        <taxon>Geodermatophilales</taxon>
        <taxon>Geodermatophilaceae</taxon>
        <taxon>Geodermatophilus</taxon>
    </lineage>
</organism>
<keyword evidence="5" id="KW-0408">Iron</keyword>
<dbReference type="GO" id="GO:0046872">
    <property type="term" value="F:metal ion binding"/>
    <property type="evidence" value="ECO:0007669"/>
    <property type="project" value="UniProtKB-KW"/>
</dbReference>
<dbReference type="Proteomes" id="UP000246661">
    <property type="component" value="Unassembled WGS sequence"/>
</dbReference>